<name>A0A5B7HJX4_PORTR</name>
<comment type="caution">
    <text evidence="1">The sequence shown here is derived from an EMBL/GenBank/DDBJ whole genome shotgun (WGS) entry which is preliminary data.</text>
</comment>
<dbReference type="EMBL" id="VSRR010030818">
    <property type="protein sequence ID" value="MPC70246.1"/>
    <property type="molecule type" value="Genomic_DNA"/>
</dbReference>
<evidence type="ECO:0000313" key="2">
    <source>
        <dbReference type="Proteomes" id="UP000324222"/>
    </source>
</evidence>
<sequence length="12" mass="1403">MMWCCWCPAQSG</sequence>
<reference evidence="1 2" key="1">
    <citation type="submission" date="2019-05" db="EMBL/GenBank/DDBJ databases">
        <title>Another draft genome of Portunus trituberculatus and its Hox gene families provides insights of decapod evolution.</title>
        <authorList>
            <person name="Jeong J.-H."/>
            <person name="Song I."/>
            <person name="Kim S."/>
            <person name="Choi T."/>
            <person name="Kim D."/>
            <person name="Ryu S."/>
            <person name="Kim W."/>
        </authorList>
    </citation>
    <scope>NUCLEOTIDE SEQUENCE [LARGE SCALE GENOMIC DNA]</scope>
    <source>
        <tissue evidence="1">Muscle</tissue>
    </source>
</reference>
<evidence type="ECO:0000313" key="1">
    <source>
        <dbReference type="EMBL" id="MPC70246.1"/>
    </source>
</evidence>
<keyword evidence="2" id="KW-1185">Reference proteome</keyword>
<protein>
    <submittedName>
        <fullName evidence="1">Uncharacterized protein</fullName>
    </submittedName>
</protein>
<proteinExistence type="predicted"/>
<accession>A0A5B7HJX4</accession>
<dbReference type="Proteomes" id="UP000324222">
    <property type="component" value="Unassembled WGS sequence"/>
</dbReference>
<organism evidence="1 2">
    <name type="scientific">Portunus trituberculatus</name>
    <name type="common">Swimming crab</name>
    <name type="synonym">Neptunus trituberculatus</name>
    <dbReference type="NCBI Taxonomy" id="210409"/>
    <lineage>
        <taxon>Eukaryota</taxon>
        <taxon>Metazoa</taxon>
        <taxon>Ecdysozoa</taxon>
        <taxon>Arthropoda</taxon>
        <taxon>Crustacea</taxon>
        <taxon>Multicrustacea</taxon>
        <taxon>Malacostraca</taxon>
        <taxon>Eumalacostraca</taxon>
        <taxon>Eucarida</taxon>
        <taxon>Decapoda</taxon>
        <taxon>Pleocyemata</taxon>
        <taxon>Brachyura</taxon>
        <taxon>Eubrachyura</taxon>
        <taxon>Portunoidea</taxon>
        <taxon>Portunidae</taxon>
        <taxon>Portuninae</taxon>
        <taxon>Portunus</taxon>
    </lineage>
</organism>
<gene>
    <name evidence="1" type="ORF">E2C01_064488</name>
</gene>